<keyword evidence="2" id="KW-1185">Reference proteome</keyword>
<dbReference type="SUPFAM" id="SSF47413">
    <property type="entry name" value="lambda repressor-like DNA-binding domains"/>
    <property type="match status" value="1"/>
</dbReference>
<dbReference type="KEGG" id="lcc:B488_08960"/>
<reference evidence="1 2" key="1">
    <citation type="journal article" date="2012" name="Stand. Genomic Sci.">
        <title>Complete genome sequence of Liberibacter crescens BT-1.</title>
        <authorList>
            <person name="Leonard M.T."/>
            <person name="Fagen J.R."/>
            <person name="Davis-Richardson A.G."/>
            <person name="Davis M.J."/>
            <person name="Triplett E.W."/>
        </authorList>
    </citation>
    <scope>NUCLEOTIDE SEQUENCE [LARGE SCALE GENOMIC DNA]</scope>
    <source>
        <strain evidence="1 2">BT-1</strain>
    </source>
</reference>
<dbReference type="HOGENOM" id="CLU_1852735_0_0_5"/>
<name>L0EW44_LIBCB</name>
<dbReference type="AlphaFoldDB" id="L0EW44"/>
<dbReference type="PATRIC" id="fig|1215343.11.peg.923"/>
<protein>
    <submittedName>
        <fullName evidence="1">Uncharacterized protein</fullName>
    </submittedName>
</protein>
<dbReference type="EMBL" id="CP003789">
    <property type="protein sequence ID" value="AGA64888.1"/>
    <property type="molecule type" value="Genomic_DNA"/>
</dbReference>
<dbReference type="STRING" id="1215343.B488_08960"/>
<accession>L0EW44</accession>
<dbReference type="Proteomes" id="UP000010799">
    <property type="component" value="Chromosome"/>
</dbReference>
<sequence>MLEELLERVKKRLNKLNITEHALEIQAKAKVGTIRNWRRGALPRIDTLFTIAPALCTTPEWLAFGVGEEETTKEDYLIKEITMSIKERCIQDLISDIVNLDEEQLNWIKGSIEYMKKTRRIHSPPFTSKQDSKNDKVL</sequence>
<evidence type="ECO:0000313" key="1">
    <source>
        <dbReference type="EMBL" id="AGA64888.1"/>
    </source>
</evidence>
<dbReference type="InterPro" id="IPR010982">
    <property type="entry name" value="Lambda_DNA-bd_dom_sf"/>
</dbReference>
<dbReference type="GO" id="GO:0003677">
    <property type="term" value="F:DNA binding"/>
    <property type="evidence" value="ECO:0007669"/>
    <property type="project" value="InterPro"/>
</dbReference>
<dbReference type="Gene3D" id="1.10.260.40">
    <property type="entry name" value="lambda repressor-like DNA-binding domains"/>
    <property type="match status" value="1"/>
</dbReference>
<evidence type="ECO:0000313" key="2">
    <source>
        <dbReference type="Proteomes" id="UP000010799"/>
    </source>
</evidence>
<organism evidence="1 2">
    <name type="scientific">Liberibacter crescens (strain BT-1)</name>
    <dbReference type="NCBI Taxonomy" id="1215343"/>
    <lineage>
        <taxon>Bacteria</taxon>
        <taxon>Pseudomonadati</taxon>
        <taxon>Pseudomonadota</taxon>
        <taxon>Alphaproteobacteria</taxon>
        <taxon>Hyphomicrobiales</taxon>
        <taxon>Rhizobiaceae</taxon>
        <taxon>Liberibacter</taxon>
    </lineage>
</organism>
<proteinExistence type="predicted"/>
<gene>
    <name evidence="1" type="ordered locus">B488_08960</name>
</gene>